<keyword evidence="2" id="KW-1185">Reference proteome</keyword>
<protein>
    <recommendedName>
        <fullName evidence="3">Apea-like HEPN domain-containing protein</fullName>
    </recommendedName>
</protein>
<sequence>MPNARVLAEAKLFRGKLTLGSKDFKIRFRVSTDSRHNLELEFESPSSALLQAIRTLDSTPGTEVQTCCLIGRSSDGWLFWTDDFAPDHPNGDVLSGEIYSAYVFSPDHKCSEKLVFERFFRGFNSWDGVRIETPLGVAGISASATSEDRQALSARVAVISDDISAPLDWWAEASKYLSYIGPGISFIDGGWVKFPVERFASPNGSLWRFLSVTSSPREFPPEHSLNNSEMLKTLFESYFRTPPLAENFWDAVSWMYLPTNNNEGRFLGAMTAIEFWLSSEFDERQNFLHMTKNEFKPIYKALLSVIKILNISDAMKSDAETKLHDLRRFSLRQKTAKAFSIRDISLAGISDEEIKWLVKSRNNLVHRGKWLEDDGWDLIYLAREILTRIIFNAINYSGTYDSYVGGNGVHRRNFPSCETVTNSR</sequence>
<evidence type="ECO:0000313" key="2">
    <source>
        <dbReference type="Proteomes" id="UP001596116"/>
    </source>
</evidence>
<reference evidence="1 2" key="1">
    <citation type="submission" date="2024-09" db="EMBL/GenBank/DDBJ databases">
        <authorList>
            <person name="Zhang Z.-H."/>
        </authorList>
    </citation>
    <scope>NUCLEOTIDE SEQUENCE [LARGE SCALE GENOMIC DNA]</scope>
    <source>
        <strain evidence="1 2">HHTR114</strain>
    </source>
</reference>
<dbReference type="Proteomes" id="UP001596116">
    <property type="component" value="Unassembled WGS sequence"/>
</dbReference>
<accession>A0ABW1KX89</accession>
<proteinExistence type="predicted"/>
<gene>
    <name evidence="1" type="ORF">ACFMB1_14245</name>
</gene>
<comment type="caution">
    <text evidence="1">The sequence shown here is derived from an EMBL/GenBank/DDBJ whole genome shotgun (WGS) entry which is preliminary data.</text>
</comment>
<evidence type="ECO:0008006" key="3">
    <source>
        <dbReference type="Google" id="ProtNLM"/>
    </source>
</evidence>
<name>A0ABW1KX89_9PROT</name>
<dbReference type="RefSeq" id="WP_379882045.1">
    <property type="nucleotide sequence ID" value="NZ_JBHPON010000002.1"/>
</dbReference>
<dbReference type="EMBL" id="JBHPON010000002">
    <property type="protein sequence ID" value="MFC6036715.1"/>
    <property type="molecule type" value="Genomic_DNA"/>
</dbReference>
<organism evidence="1 2">
    <name type="scientific">Hyphococcus aureus</name>
    <dbReference type="NCBI Taxonomy" id="2666033"/>
    <lineage>
        <taxon>Bacteria</taxon>
        <taxon>Pseudomonadati</taxon>
        <taxon>Pseudomonadota</taxon>
        <taxon>Alphaproteobacteria</taxon>
        <taxon>Parvularculales</taxon>
        <taxon>Parvularculaceae</taxon>
        <taxon>Hyphococcus</taxon>
    </lineage>
</organism>
<evidence type="ECO:0000313" key="1">
    <source>
        <dbReference type="EMBL" id="MFC6036715.1"/>
    </source>
</evidence>